<sequence>MVGASYYDYRRLWRYGTQNICWHVCWRTLCSCRCTNDSVTRTSYSFQFCHVLFPYSSPSQITQEEAESHPCGATDEAEQTRHAGTRTPQRPRRHSSGVVWGRSGHSKQCIHREHEPEDESSQSKQPQQGDHGTKDGE</sequence>
<evidence type="ECO:0000256" key="1">
    <source>
        <dbReference type="SAM" id="MobiDB-lite"/>
    </source>
</evidence>
<dbReference type="EMBL" id="HBUF01178350">
    <property type="protein sequence ID" value="CAG6654611.1"/>
    <property type="molecule type" value="Transcribed_RNA"/>
</dbReference>
<organism evidence="2">
    <name type="scientific">Cacopsylla melanoneura</name>
    <dbReference type="NCBI Taxonomy" id="428564"/>
    <lineage>
        <taxon>Eukaryota</taxon>
        <taxon>Metazoa</taxon>
        <taxon>Ecdysozoa</taxon>
        <taxon>Arthropoda</taxon>
        <taxon>Hexapoda</taxon>
        <taxon>Insecta</taxon>
        <taxon>Pterygota</taxon>
        <taxon>Neoptera</taxon>
        <taxon>Paraneoptera</taxon>
        <taxon>Hemiptera</taxon>
        <taxon>Sternorrhyncha</taxon>
        <taxon>Psylloidea</taxon>
        <taxon>Psyllidae</taxon>
        <taxon>Psyllinae</taxon>
        <taxon>Cacopsylla</taxon>
    </lineage>
</organism>
<dbReference type="AlphaFoldDB" id="A0A8D8RTE4"/>
<proteinExistence type="predicted"/>
<protein>
    <submittedName>
        <fullName evidence="2">Uncharacterized protein</fullName>
    </submittedName>
</protein>
<name>A0A8D8RTE4_9HEMI</name>
<evidence type="ECO:0000313" key="2">
    <source>
        <dbReference type="EMBL" id="CAG6654611.1"/>
    </source>
</evidence>
<reference evidence="2" key="1">
    <citation type="submission" date="2021-05" db="EMBL/GenBank/DDBJ databases">
        <authorList>
            <person name="Alioto T."/>
            <person name="Alioto T."/>
            <person name="Gomez Garrido J."/>
        </authorList>
    </citation>
    <scope>NUCLEOTIDE SEQUENCE</scope>
</reference>
<feature type="region of interest" description="Disordered" evidence="1">
    <location>
        <begin position="60"/>
        <end position="137"/>
    </location>
</feature>
<accession>A0A8D8RTE4</accession>